<sequence length="144" mass="16419">MLRAILILTLLFSRIFAQEIILKGYIIDEEHNPVKNSLIELIQNNSFKTTISDSLGFFSFKINPGEVKIITKHLGYNQFEKTFKILSDTLLFIQLSSRVIKFNEVTVTATRYQANTAEISSFVEIVNIETIKKTSSISLTDILK</sequence>
<proteinExistence type="predicted"/>
<name>A0ABM9V1L6_9BACT</name>
<dbReference type="Pfam" id="PF13715">
    <property type="entry name" value="CarbopepD_reg_2"/>
    <property type="match status" value="1"/>
</dbReference>
<gene>
    <name evidence="1" type="ORF">JGI8_01747</name>
</gene>
<dbReference type="Gene3D" id="2.60.40.1120">
    <property type="entry name" value="Carboxypeptidase-like, regulatory domain"/>
    <property type="match status" value="1"/>
</dbReference>
<accession>A0ABM9V1L6</accession>
<dbReference type="Proteomes" id="UP000182200">
    <property type="component" value="Unassembled WGS sequence"/>
</dbReference>
<evidence type="ECO:0000313" key="2">
    <source>
        <dbReference type="Proteomes" id="UP000182200"/>
    </source>
</evidence>
<dbReference type="EMBL" id="CZVI01000031">
    <property type="protein sequence ID" value="CUS92909.1"/>
    <property type="molecule type" value="Genomic_DNA"/>
</dbReference>
<organism evidence="1 2">
    <name type="scientific">Candidatus Kryptonium thompsonii</name>
    <dbReference type="NCBI Taxonomy" id="1633631"/>
    <lineage>
        <taxon>Bacteria</taxon>
        <taxon>Pseudomonadati</taxon>
        <taxon>Candidatus Kryptoniota</taxon>
        <taxon>Candidatus Kryptonium</taxon>
    </lineage>
</organism>
<protein>
    <submittedName>
        <fullName evidence="1">CarboxypepD_reg-like domain-containing protein</fullName>
    </submittedName>
</protein>
<dbReference type="SUPFAM" id="SSF49464">
    <property type="entry name" value="Carboxypeptidase regulatory domain-like"/>
    <property type="match status" value="1"/>
</dbReference>
<evidence type="ECO:0000313" key="1">
    <source>
        <dbReference type="EMBL" id="CUS92909.1"/>
    </source>
</evidence>
<dbReference type="InterPro" id="IPR008969">
    <property type="entry name" value="CarboxyPept-like_regulatory"/>
</dbReference>
<feature type="non-terminal residue" evidence="1">
    <location>
        <position position="144"/>
    </location>
</feature>
<dbReference type="RefSeq" id="WP_176696992.1">
    <property type="nucleotide sequence ID" value="NZ_CZVI01000031.1"/>
</dbReference>
<comment type="caution">
    <text evidence="1">The sequence shown here is derived from an EMBL/GenBank/DDBJ whole genome shotgun (WGS) entry which is preliminary data.</text>
</comment>
<reference evidence="1 2" key="1">
    <citation type="submission" date="2015-11" db="EMBL/GenBank/DDBJ databases">
        <authorList>
            <person name="Varghese N."/>
        </authorList>
    </citation>
    <scope>NUCLEOTIDE SEQUENCE [LARGE SCALE GENOMIC DNA]</scope>
    <source>
        <strain evidence="1 2">JGI-8</strain>
    </source>
</reference>
<keyword evidence="2" id="KW-1185">Reference proteome</keyword>